<dbReference type="CDD" id="cd00603">
    <property type="entry name" value="IPT_PCSR"/>
    <property type="match status" value="11"/>
</dbReference>
<name>A0A2G8JZD7_STIJA</name>
<reference evidence="4 5" key="1">
    <citation type="journal article" date="2017" name="PLoS Biol.">
        <title>The sea cucumber genome provides insights into morphological evolution and visceral regeneration.</title>
        <authorList>
            <person name="Zhang X."/>
            <person name="Sun L."/>
            <person name="Yuan J."/>
            <person name="Sun Y."/>
            <person name="Gao Y."/>
            <person name="Zhang L."/>
            <person name="Li S."/>
            <person name="Dai H."/>
            <person name="Hamel J.F."/>
            <person name="Liu C."/>
            <person name="Yu Y."/>
            <person name="Liu S."/>
            <person name="Lin W."/>
            <person name="Guo K."/>
            <person name="Jin S."/>
            <person name="Xu P."/>
            <person name="Storey K.B."/>
            <person name="Huan P."/>
            <person name="Zhang T."/>
            <person name="Zhou Y."/>
            <person name="Zhang J."/>
            <person name="Lin C."/>
            <person name="Li X."/>
            <person name="Xing L."/>
            <person name="Huo D."/>
            <person name="Sun M."/>
            <person name="Wang L."/>
            <person name="Mercier A."/>
            <person name="Li F."/>
            <person name="Yang H."/>
            <person name="Xiang J."/>
        </authorList>
    </citation>
    <scope>NUCLEOTIDE SEQUENCE [LARGE SCALE GENOMIC DNA]</scope>
    <source>
        <strain evidence="4">Shaxun</strain>
        <tissue evidence="4">Muscle</tissue>
    </source>
</reference>
<evidence type="ECO:0000313" key="5">
    <source>
        <dbReference type="Proteomes" id="UP000230750"/>
    </source>
</evidence>
<dbReference type="EMBL" id="MRZV01001054">
    <property type="protein sequence ID" value="PIK41094.1"/>
    <property type="molecule type" value="Genomic_DNA"/>
</dbReference>
<protein>
    <submittedName>
        <fullName evidence="4">Putative fibrocystin-L</fullName>
    </submittedName>
</protein>
<keyword evidence="1" id="KW-0732">Signal</keyword>
<dbReference type="Gene3D" id="2.60.40.10">
    <property type="entry name" value="Immunoglobulins"/>
    <property type="match status" value="12"/>
</dbReference>
<dbReference type="InterPro" id="IPR002909">
    <property type="entry name" value="IPT_dom"/>
</dbReference>
<dbReference type="SUPFAM" id="SSF49503">
    <property type="entry name" value="Cupredoxins"/>
    <property type="match status" value="1"/>
</dbReference>
<feature type="domain" description="G8" evidence="3">
    <location>
        <begin position="1823"/>
        <end position="1943"/>
    </location>
</feature>
<accession>A0A2G8JZD7</accession>
<dbReference type="OrthoDB" id="120976at2759"/>
<dbReference type="InterPro" id="IPR014756">
    <property type="entry name" value="Ig_E-set"/>
</dbReference>
<keyword evidence="2" id="KW-0325">Glycoprotein</keyword>
<dbReference type="FunFam" id="2.60.40.10:FF:001057">
    <property type="entry name" value="PKHD1 like 1"/>
    <property type="match status" value="1"/>
</dbReference>
<comment type="caution">
    <text evidence="4">The sequence shown here is derived from an EMBL/GenBank/DDBJ whole genome shotgun (WGS) entry which is preliminary data.</text>
</comment>
<dbReference type="CDD" id="cd00102">
    <property type="entry name" value="IPT"/>
    <property type="match status" value="1"/>
</dbReference>
<sequence length="2445" mass="263527">MSYLVSKNYGRSWSLPSSVSVSGKNELYHFQSHAVVYSVEPSMGSVAGGLLVTVTGDFFDDDTVVLIGGQPCEIYNQTVTMIECQPVFRRGDDGYPGNRGMNKEIWLDSYVRSESERFMNSLREIAYCPDHGSDYFAHAEATSSKIYLLGGEYYYMEATLLEWSGAAYVRVGVHMFDAPFVNEDIDSATNEQQRLIVSSVEEDEVQVLTRIADIPELQVLVIKYVYCNATVAGTCPPTPKYTLSFMGEVTEELTVDSTPSEVESALNALSSMDNIGCEVFSSEEEEEDLMYFISFIKSTENLPEIKGTVTEGIANITVLEDQNGIPVFNDDFSIVLDGVASDPISFSMTAAEVQDVLVDMITVQCQRTTNSNPLYSQDFEGAVTGYETGTRTTEAEPFCGRSSLMNPGEIFKAGSTQTDAGFSISAFDVQYVNQLCFGYRGAIDDYLRIGVAWVDQSDSDRYDTVSVGYDADTTVNWKYLCVDLEQKVLDTWIGSRYKSTGGLKVHVIEVFGDVYSGYYIDNLFIGSSPDNYVRTSRAPKPNDIFILDISVEKSNDSFSITFMPAECGYNFPLMGILGAVNVSGSTADEAVEYENPSWPLNVTLEVVRDQAASPRLAVLLTSSKIISTFQINDTSVTGNMVTSSTEQVMEGRLFLGPIPGEFLRTFHHTPQVEVIVNGIPSRCDGNCSFEYSADATPTVTAVSPSAGNGCDNTSITLSGTSFSESYWENFVMVGDEECVVTNSTTTSITCTVGIATAGYYNVSVMVEGKGYATHPDGAVEFEHELKITSFSPSEGSNAGGTEVTIEGCGFSTDLNQNNLTFGRRDCLVTSATQVQLVCVISIEDNASSSRRRRRDSDVTLMIGVNGISEETSAIFSFLDSLTPTITSMSPSNSSVLGGENLTLSGSGFGTSGAEVTIGGNECDILSQDDSEIVCTIPANRPGSFPIQLTVGVKGFADVDAIDKFSYVLTLSGISPAHGSTNGGTLLSIHGEGFGTDTSEVSVDLEGYPCSVQSLTNEEITCLTESPSRTHEVQNDGKHESYGVGYQWNPQVLNIQAGDTVAWEWAVPTYVVGIKYTVQQTANADSNTYDGTGFYAGSATNIGSYSYTFSAPGTYYYSSGPVDNDQTLYMQGIVHVSAGVGQARQLDVMVGNYSALHQIQSEPVSADDPCSLTTNITGCTDALTNGPDPSLLYFSYYECSTPFVHNISPIFGTSEDEITIKGEGFGPLRCQNDVQFGGHSCNITSANETAVVCKLDVSNEPAVGYWLGLSFNVENRGFAGILKNNPSERSFTLVPYVDSISHNGGSTAGGLVVTVTGTGFSSLLLGGVEVAVGSAACSVMDYNYTTIVCVTGALVAGNYSVTVRINSISADVNPSISFEYSEDLTATVESVSPSSFDGPLSNLTITGADFPSTLEDVTVTIGGVDCSLTHLEETIILCDVPYVPVGTHSVIVNIADQGDAQLNGASTDIDSNAALYNVTPSIGSRRGGQLITIDGNGFDVDDTVVLIGGADCDIQSINISHIQCYTPAIATGTYDLDLTSSGILYNTLDYQTSWSVTPIINSVTPSEGATGDTITIGGLRFSDNADDLDVAIDGVICTVTSASETSVECSLGEHSAGNYKIEMYKDNIGFAANPDVYFNYSLTVSASAAECGFGGGITLDLYGSGFSEENTIVYVCNQECPIYNISATNITCDVPATEEIASTKECDVVVSLPDVGLNASIMDGVTYRSSLTSYITNVEPRRGGTGGGTSITITGTGFASSGNVVTIAGTACVVQTESTTEIVCRTGAHSPTEMAKVRVDVGEAGIAVQDDADFFYIDVWSSIYTWGGQDPPVAGDLVVIPAGNTILLDQSTPVLKVLLLQGGHMVFDETDLELHAEYIIITDGGSLTVGTEDEPFQHEATIMMHGHVRTQELPIFGAKVLAVRNGTLDLHGKPVAVTWTHLAETINPGDTEMTLKQPVDWKVGDQIVIAATGHRHSQRENEFLTITDISDDNTTLTFTPAVVYKHISLVQTIDGVTLETRAEVGMLTRNVKFRGSVHDEWTETIEACDAEFDTNQFATQTCFLGRFGEETGSDQYGAHIMLFAKEMDKDWIVGRISYIEATHVGQAFRLGRYPIHFHMSGDITGSYVRGCGIYNTFNRAVTVHGVHGFLVEHNVAYNIMGHAFFLEDGIESGNTIQYNLAIFVRPSSSLLNVDITPAAFWVTNPNNTICHNAAAGGSHFGFWYNAPVHPEGPSYTPHVFPRNLPLGQFFNNSAHTLGCDVNDNDDNGECTGAGIQLPKSKFLTVDGVKFINFDRSCTTLKACGHCKVDQGGFETRFKNLEFSNAPNKAAFQWEHECWFEDLDGTLTEEAANYILLPQNNLLPPDHCQFTVGHSSSGSVPGAVCDETVLLHRLAFNNPLPSSLLYKNVLLENRFGKSTIPYHKKRLTHPFGWMATLVEEEDYNMAF</sequence>
<dbReference type="InterPro" id="IPR019316">
    <property type="entry name" value="G8_domain"/>
</dbReference>
<dbReference type="PROSITE" id="PS51484">
    <property type="entry name" value="G8"/>
    <property type="match status" value="1"/>
</dbReference>
<evidence type="ECO:0000313" key="4">
    <source>
        <dbReference type="EMBL" id="PIK41094.1"/>
    </source>
</evidence>
<dbReference type="InterPro" id="IPR008972">
    <property type="entry name" value="Cupredoxin"/>
</dbReference>
<dbReference type="Pfam" id="PF01833">
    <property type="entry name" value="TIG"/>
    <property type="match status" value="12"/>
</dbReference>
<dbReference type="STRING" id="307972.A0A2G8JZD7"/>
<dbReference type="Proteomes" id="UP000230750">
    <property type="component" value="Unassembled WGS sequence"/>
</dbReference>
<dbReference type="InterPro" id="IPR052387">
    <property type="entry name" value="Fibrocystin"/>
</dbReference>
<dbReference type="InterPro" id="IPR013783">
    <property type="entry name" value="Ig-like_fold"/>
</dbReference>
<feature type="non-terminal residue" evidence="4">
    <location>
        <position position="2445"/>
    </location>
</feature>
<proteinExistence type="predicted"/>
<evidence type="ECO:0000256" key="2">
    <source>
        <dbReference type="ARBA" id="ARBA00023180"/>
    </source>
</evidence>
<dbReference type="PANTHER" id="PTHR46769:SF2">
    <property type="entry name" value="FIBROCYSTIN-L ISOFORM 2 PRECURSOR-RELATED"/>
    <property type="match status" value="1"/>
</dbReference>
<evidence type="ECO:0000256" key="1">
    <source>
        <dbReference type="ARBA" id="ARBA00022729"/>
    </source>
</evidence>
<dbReference type="Pfam" id="PF10162">
    <property type="entry name" value="G8"/>
    <property type="match status" value="1"/>
</dbReference>
<dbReference type="InterPro" id="IPR055401">
    <property type="entry name" value="CEMIP_beta-hel_dom"/>
</dbReference>
<dbReference type="Gene3D" id="2.60.40.420">
    <property type="entry name" value="Cupredoxins - blue copper proteins"/>
    <property type="match status" value="1"/>
</dbReference>
<dbReference type="SMART" id="SM00429">
    <property type="entry name" value="IPT"/>
    <property type="match status" value="9"/>
</dbReference>
<dbReference type="SUPFAM" id="SSF81296">
    <property type="entry name" value="E set domains"/>
    <property type="match status" value="12"/>
</dbReference>
<evidence type="ECO:0000259" key="3">
    <source>
        <dbReference type="PROSITE" id="PS51484"/>
    </source>
</evidence>
<dbReference type="PANTHER" id="PTHR46769">
    <property type="entry name" value="POLYCYSTIC KIDNEY AND HEPATIC DISEASE 1 (AUTOSOMAL RECESSIVE)-LIKE 1"/>
    <property type="match status" value="1"/>
</dbReference>
<gene>
    <name evidence="4" type="ORF">BSL78_22061</name>
</gene>
<keyword evidence="5" id="KW-1185">Reference proteome</keyword>
<dbReference type="Pfam" id="PF24606">
    <property type="entry name" value="CEMIP_beta-hel"/>
    <property type="match status" value="1"/>
</dbReference>
<dbReference type="SMART" id="SM01225">
    <property type="entry name" value="G8"/>
    <property type="match status" value="1"/>
</dbReference>
<organism evidence="4 5">
    <name type="scientific">Stichopus japonicus</name>
    <name type="common">Sea cucumber</name>
    <dbReference type="NCBI Taxonomy" id="307972"/>
    <lineage>
        <taxon>Eukaryota</taxon>
        <taxon>Metazoa</taxon>
        <taxon>Echinodermata</taxon>
        <taxon>Eleutherozoa</taxon>
        <taxon>Echinozoa</taxon>
        <taxon>Holothuroidea</taxon>
        <taxon>Aspidochirotacea</taxon>
        <taxon>Aspidochirotida</taxon>
        <taxon>Stichopodidae</taxon>
        <taxon>Apostichopus</taxon>
    </lineage>
</organism>